<dbReference type="EMBL" id="CP082781">
    <property type="protein sequence ID" value="UGS25677.1"/>
    <property type="molecule type" value="Genomic_DNA"/>
</dbReference>
<sequence length="495" mass="50772">MTTNPSSDPAATVPTSPTPGAPAAPTPPGPADAHAPLVPPTAPTAAAPSAPPAASAPTAAVPPAAPVPPTAPTPPAASVPAAKAERRAVPLRLALTTLELAALGIVGSGIVAILGGLLATGVGLLFLFGIGALLLVGLVYALFGVAWFETARVDDLYRLGIPSLRLRRSGQPGFGGWLRSLGRQAIDGRMWRALANFAIACMLGAIVLRLFTWFGWSVVTAFAPLFTSGEADTGWGARYPVAWAPVIGILGVLASLAGIWGLALLHRVIARAIVGGPSREAVLTEQVRTTSAQRAGAVRAADVERTRIERDLHDGVQPRLVSVGMTLGMAQQKIDTDPTAAKALIEEAHTSTKAAITELRQLARGIHASVLDDRGLDAALSALAGRSHIPVMLDVRMDGRCSRDAEAAVYFAIAESLTNAAKHSRASECRVVVRVRDGGVLWARVEDNGMGGARVTPGGGLDGISNRVLAAGGSVRLDSPVGGPTSLEVSVPCAS</sequence>
<dbReference type="PANTHER" id="PTHR24421">
    <property type="entry name" value="NITRATE/NITRITE SENSOR PROTEIN NARX-RELATED"/>
    <property type="match status" value="1"/>
</dbReference>
<proteinExistence type="predicted"/>
<keyword evidence="10" id="KW-0472">Membrane</keyword>
<feature type="compositionally biased region" description="Pro residues" evidence="9">
    <location>
        <begin position="63"/>
        <end position="77"/>
    </location>
</feature>
<feature type="compositionally biased region" description="Low complexity" evidence="9">
    <location>
        <begin position="43"/>
        <end position="62"/>
    </location>
</feature>
<comment type="catalytic activity">
    <reaction evidence="1">
        <text>ATP + protein L-histidine = ADP + protein N-phospho-L-histidine.</text>
        <dbReference type="EC" id="2.7.13.3"/>
    </reaction>
</comment>
<evidence type="ECO:0000256" key="7">
    <source>
        <dbReference type="ARBA" id="ARBA00022840"/>
    </source>
</evidence>
<dbReference type="Pfam" id="PF13796">
    <property type="entry name" value="Sensor"/>
    <property type="match status" value="1"/>
</dbReference>
<feature type="compositionally biased region" description="Low complexity" evidence="9">
    <location>
        <begin position="1"/>
        <end position="15"/>
    </location>
</feature>
<evidence type="ECO:0000256" key="3">
    <source>
        <dbReference type="ARBA" id="ARBA00022553"/>
    </source>
</evidence>
<keyword evidence="8" id="KW-0902">Two-component regulatory system</keyword>
<organism evidence="13 14">
    <name type="scientific">Microbacterium resistens</name>
    <dbReference type="NCBI Taxonomy" id="156977"/>
    <lineage>
        <taxon>Bacteria</taxon>
        <taxon>Bacillati</taxon>
        <taxon>Actinomycetota</taxon>
        <taxon>Actinomycetes</taxon>
        <taxon>Micrococcales</taxon>
        <taxon>Microbacteriaceae</taxon>
        <taxon>Microbacterium</taxon>
    </lineage>
</organism>
<evidence type="ECO:0000256" key="10">
    <source>
        <dbReference type="SAM" id="Phobius"/>
    </source>
</evidence>
<dbReference type="SUPFAM" id="SSF55874">
    <property type="entry name" value="ATPase domain of HSP90 chaperone/DNA topoisomerase II/histidine kinase"/>
    <property type="match status" value="1"/>
</dbReference>
<evidence type="ECO:0000259" key="12">
    <source>
        <dbReference type="Pfam" id="PF13796"/>
    </source>
</evidence>
<accession>A0ABY3RPN4</accession>
<keyword evidence="5" id="KW-0547">Nucleotide-binding</keyword>
<evidence type="ECO:0000256" key="8">
    <source>
        <dbReference type="ARBA" id="ARBA00023012"/>
    </source>
</evidence>
<dbReference type="CDD" id="cd16917">
    <property type="entry name" value="HATPase_UhpB-NarQ-NarX-like"/>
    <property type="match status" value="1"/>
</dbReference>
<dbReference type="InterPro" id="IPR011712">
    <property type="entry name" value="Sig_transdc_His_kin_sub3_dim/P"/>
</dbReference>
<dbReference type="InterPro" id="IPR050482">
    <property type="entry name" value="Sensor_HK_TwoCompSys"/>
</dbReference>
<reference evidence="13 14" key="1">
    <citation type="submission" date="2023-01" db="EMBL/GenBank/DDBJ databases">
        <title>Characterization of estradiol degrading bacteria Microbacterium sp. MZT7 and reveal degrading genes through genome analysis.</title>
        <authorList>
            <person name="Hao P."/>
            <person name="Gao Y."/>
        </authorList>
    </citation>
    <scope>NUCLEOTIDE SEQUENCE [LARGE SCALE GENOMIC DNA]</scope>
    <source>
        <strain evidence="13 14">MZT7</strain>
    </source>
</reference>
<dbReference type="InterPro" id="IPR036890">
    <property type="entry name" value="HATPase_C_sf"/>
</dbReference>
<evidence type="ECO:0000256" key="1">
    <source>
        <dbReference type="ARBA" id="ARBA00000085"/>
    </source>
</evidence>
<feature type="compositionally biased region" description="Pro residues" evidence="9">
    <location>
        <begin position="16"/>
        <end position="30"/>
    </location>
</feature>
<feature type="domain" description="Putative sensor" evidence="12">
    <location>
        <begin position="109"/>
        <end position="272"/>
    </location>
</feature>
<gene>
    <name evidence="13" type="ORF">K8F61_13525</name>
</gene>
<feature type="transmembrane region" description="Helical" evidence="10">
    <location>
        <begin position="193"/>
        <end position="216"/>
    </location>
</feature>
<keyword evidence="4" id="KW-0808">Transferase</keyword>
<evidence type="ECO:0000256" key="4">
    <source>
        <dbReference type="ARBA" id="ARBA00022679"/>
    </source>
</evidence>
<dbReference type="RefSeq" id="WP_231819495.1">
    <property type="nucleotide sequence ID" value="NZ_CP082781.1"/>
</dbReference>
<feature type="transmembrane region" description="Helical" evidence="10">
    <location>
        <begin position="242"/>
        <end position="265"/>
    </location>
</feature>
<dbReference type="EC" id="2.7.13.3" evidence="2"/>
<dbReference type="Gene3D" id="1.20.5.1930">
    <property type="match status" value="1"/>
</dbReference>
<feature type="region of interest" description="Disordered" evidence="9">
    <location>
        <begin position="1"/>
        <end position="79"/>
    </location>
</feature>
<keyword evidence="7" id="KW-0067">ATP-binding</keyword>
<dbReference type="Pfam" id="PF07730">
    <property type="entry name" value="HisKA_3"/>
    <property type="match status" value="1"/>
</dbReference>
<feature type="transmembrane region" description="Helical" evidence="10">
    <location>
        <begin position="93"/>
        <end position="118"/>
    </location>
</feature>
<keyword evidence="10" id="KW-1133">Transmembrane helix</keyword>
<evidence type="ECO:0000256" key="6">
    <source>
        <dbReference type="ARBA" id="ARBA00022777"/>
    </source>
</evidence>
<dbReference type="InterPro" id="IPR025828">
    <property type="entry name" value="Put_sensor_dom"/>
</dbReference>
<keyword evidence="10" id="KW-0812">Transmembrane</keyword>
<keyword evidence="6" id="KW-0418">Kinase</keyword>
<keyword evidence="14" id="KW-1185">Reference proteome</keyword>
<protein>
    <recommendedName>
        <fullName evidence="2">histidine kinase</fullName>
        <ecNumber evidence="2">2.7.13.3</ecNumber>
    </recommendedName>
</protein>
<evidence type="ECO:0000313" key="13">
    <source>
        <dbReference type="EMBL" id="UGS25677.1"/>
    </source>
</evidence>
<keyword evidence="3" id="KW-0597">Phosphoprotein</keyword>
<evidence type="ECO:0000259" key="11">
    <source>
        <dbReference type="Pfam" id="PF07730"/>
    </source>
</evidence>
<name>A0ABY3RPN4_9MICO</name>
<feature type="domain" description="Signal transduction histidine kinase subgroup 3 dimerisation and phosphoacceptor" evidence="11">
    <location>
        <begin position="304"/>
        <end position="369"/>
    </location>
</feature>
<evidence type="ECO:0000256" key="9">
    <source>
        <dbReference type="SAM" id="MobiDB-lite"/>
    </source>
</evidence>
<dbReference type="Proteomes" id="UP001199642">
    <property type="component" value="Chromosome"/>
</dbReference>
<dbReference type="PANTHER" id="PTHR24421:SF10">
    <property type="entry name" value="NITRATE_NITRITE SENSOR PROTEIN NARQ"/>
    <property type="match status" value="1"/>
</dbReference>
<evidence type="ECO:0000256" key="5">
    <source>
        <dbReference type="ARBA" id="ARBA00022741"/>
    </source>
</evidence>
<evidence type="ECO:0000313" key="14">
    <source>
        <dbReference type="Proteomes" id="UP001199642"/>
    </source>
</evidence>
<feature type="transmembrane region" description="Helical" evidence="10">
    <location>
        <begin position="124"/>
        <end position="148"/>
    </location>
</feature>
<dbReference type="Gene3D" id="3.30.565.10">
    <property type="entry name" value="Histidine kinase-like ATPase, C-terminal domain"/>
    <property type="match status" value="1"/>
</dbReference>
<evidence type="ECO:0000256" key="2">
    <source>
        <dbReference type="ARBA" id="ARBA00012438"/>
    </source>
</evidence>